<sequence length="513" mass="55238">MQTSGSPVNRVNVGDMLTRTAWRMPDATAIVHGDARLTFRDLNDRVNRLAHGLAARGYARGTALGLMSRNRAEFLITYYACAKLGVVCVPVNLLWRGGELAYVLRHAQVRGVVVEAALLDQLRTGLDELPGIDVHVIGEPSFDTLLAAAAGEPDAAVEDRDPLSYLYTSGTTSAPKGVVGSHLAVYIESLGNIIETGLTAADRMAAILPMFHTAQLNAFSTPAVAIGAAIHIVDAFDAAALLDMIARERLSVVFALPMMYRALLAEQEARPRDVSSLRLCVYAMAPMPQAELARMIHVFGCGFSLMFGQTEMSPTATFFRPEHQLSHPGAVGTPCVSVQVAIMDDTGRLLPSPETGEIVYRSPQVMSEYLRDPEATAAAFRHGWFHSGDSGYVGADGMLWFHDRFKDVIKTGGENVASIEVEKALFAAEPAIADVAVIGLPHPHWIEAITAVVVPKPGAAIDPDALLTRLRADLSPFKCPKAVIVLDALPRTATGKIQKAKLRQIYAGYYDAA</sequence>
<keyword evidence="3" id="KW-0436">Ligase</keyword>
<dbReference type="Gene3D" id="3.30.300.30">
    <property type="match status" value="1"/>
</dbReference>
<dbReference type="InterPro" id="IPR020845">
    <property type="entry name" value="AMP-binding_CS"/>
</dbReference>
<dbReference type="PANTHER" id="PTHR43767:SF1">
    <property type="entry name" value="NONRIBOSOMAL PEPTIDE SYNTHASE PES1 (EUROFUNG)-RELATED"/>
    <property type="match status" value="1"/>
</dbReference>
<organism evidence="3 4">
    <name type="scientific">Acidisphaera rubrifaciens HS-AP3</name>
    <dbReference type="NCBI Taxonomy" id="1231350"/>
    <lineage>
        <taxon>Bacteria</taxon>
        <taxon>Pseudomonadati</taxon>
        <taxon>Pseudomonadota</taxon>
        <taxon>Alphaproteobacteria</taxon>
        <taxon>Acetobacterales</taxon>
        <taxon>Acetobacteraceae</taxon>
        <taxon>Acidisphaera</taxon>
    </lineage>
</organism>
<reference evidence="3 4" key="1">
    <citation type="submission" date="2012-11" db="EMBL/GenBank/DDBJ databases">
        <title>Whole genome sequence of Acidisphaera rubrifaciens HS-AP3.</title>
        <authorList>
            <person name="Azuma Y."/>
            <person name="Higashiura N."/>
            <person name="Hirakawa H."/>
            <person name="Matsushita K."/>
        </authorList>
    </citation>
    <scope>NUCLEOTIDE SEQUENCE [LARGE SCALE GENOMIC DNA]</scope>
    <source>
        <strain evidence="3 4">HS-AP3</strain>
    </source>
</reference>
<evidence type="ECO:0000313" key="4">
    <source>
        <dbReference type="Proteomes" id="UP000032680"/>
    </source>
</evidence>
<feature type="domain" description="AMP-binding enzyme C-terminal" evidence="2">
    <location>
        <begin position="420"/>
        <end position="496"/>
    </location>
</feature>
<evidence type="ECO:0000259" key="1">
    <source>
        <dbReference type="Pfam" id="PF00501"/>
    </source>
</evidence>
<dbReference type="PROSITE" id="PS00455">
    <property type="entry name" value="AMP_BINDING"/>
    <property type="match status" value="1"/>
</dbReference>
<gene>
    <name evidence="3" type="ORF">Asru_0021_02</name>
</gene>
<evidence type="ECO:0000313" key="3">
    <source>
        <dbReference type="EMBL" id="GAN75904.1"/>
    </source>
</evidence>
<dbReference type="SUPFAM" id="SSF56801">
    <property type="entry name" value="Acetyl-CoA synthetase-like"/>
    <property type="match status" value="1"/>
</dbReference>
<accession>A0A0D6P4T4</accession>
<dbReference type="GO" id="GO:0016878">
    <property type="term" value="F:acid-thiol ligase activity"/>
    <property type="evidence" value="ECO:0007669"/>
    <property type="project" value="UniProtKB-ARBA"/>
</dbReference>
<dbReference type="Pfam" id="PF13193">
    <property type="entry name" value="AMP-binding_C"/>
    <property type="match status" value="1"/>
</dbReference>
<keyword evidence="4" id="KW-1185">Reference proteome</keyword>
<protein>
    <submittedName>
        <fullName evidence="3">Fatty-acid--CoA ligase/acyl-CoA synthetase</fullName>
    </submittedName>
</protein>
<name>A0A0D6P4T4_9PROT</name>
<dbReference type="RefSeq" id="WP_048859652.1">
    <property type="nucleotide sequence ID" value="NZ_BANB01000021.1"/>
</dbReference>
<dbReference type="InterPro" id="IPR045851">
    <property type="entry name" value="AMP-bd_C_sf"/>
</dbReference>
<comment type="caution">
    <text evidence="3">The sequence shown here is derived from an EMBL/GenBank/DDBJ whole genome shotgun (WGS) entry which is preliminary data.</text>
</comment>
<dbReference type="Pfam" id="PF00501">
    <property type="entry name" value="AMP-binding"/>
    <property type="match status" value="1"/>
</dbReference>
<dbReference type="InterPro" id="IPR025110">
    <property type="entry name" value="AMP-bd_C"/>
</dbReference>
<dbReference type="EMBL" id="BANB01000021">
    <property type="protein sequence ID" value="GAN75904.1"/>
    <property type="molecule type" value="Genomic_DNA"/>
</dbReference>
<proteinExistence type="predicted"/>
<feature type="domain" description="AMP-dependent synthetase/ligase" evidence="1">
    <location>
        <begin position="19"/>
        <end position="370"/>
    </location>
</feature>
<dbReference type="AlphaFoldDB" id="A0A0D6P4T4"/>
<dbReference type="Gene3D" id="3.40.50.12780">
    <property type="entry name" value="N-terminal domain of ligase-like"/>
    <property type="match status" value="1"/>
</dbReference>
<dbReference type="InterPro" id="IPR000873">
    <property type="entry name" value="AMP-dep_synth/lig_dom"/>
</dbReference>
<evidence type="ECO:0000259" key="2">
    <source>
        <dbReference type="Pfam" id="PF13193"/>
    </source>
</evidence>
<dbReference type="OrthoDB" id="9803968at2"/>
<dbReference type="InterPro" id="IPR042099">
    <property type="entry name" value="ANL_N_sf"/>
</dbReference>
<dbReference type="PANTHER" id="PTHR43767">
    <property type="entry name" value="LONG-CHAIN-FATTY-ACID--COA LIGASE"/>
    <property type="match status" value="1"/>
</dbReference>
<dbReference type="InterPro" id="IPR050237">
    <property type="entry name" value="ATP-dep_AMP-bd_enzyme"/>
</dbReference>
<dbReference type="Proteomes" id="UP000032680">
    <property type="component" value="Unassembled WGS sequence"/>
</dbReference>